<proteinExistence type="predicted"/>
<dbReference type="EMBL" id="CM017712">
    <property type="protein sequence ID" value="TYG41209.1"/>
    <property type="molecule type" value="Genomic_DNA"/>
</dbReference>
<evidence type="ECO:0000313" key="2">
    <source>
        <dbReference type="Proteomes" id="UP000323506"/>
    </source>
</evidence>
<keyword evidence="2" id="KW-1185">Reference proteome</keyword>
<reference evidence="1 2" key="1">
    <citation type="submission" date="2019-06" db="EMBL/GenBank/DDBJ databases">
        <title>WGS assembly of Gossypium darwinii.</title>
        <authorList>
            <person name="Chen Z.J."/>
            <person name="Sreedasyam A."/>
            <person name="Ando A."/>
            <person name="Song Q."/>
            <person name="De L."/>
            <person name="Hulse-Kemp A."/>
            <person name="Ding M."/>
            <person name="Ye W."/>
            <person name="Kirkbride R."/>
            <person name="Jenkins J."/>
            <person name="Plott C."/>
            <person name="Lovell J."/>
            <person name="Lin Y.-M."/>
            <person name="Vaughn R."/>
            <person name="Liu B."/>
            <person name="Li W."/>
            <person name="Simpson S."/>
            <person name="Scheffler B."/>
            <person name="Saski C."/>
            <person name="Grover C."/>
            <person name="Hu G."/>
            <person name="Conover J."/>
            <person name="Carlson J."/>
            <person name="Shu S."/>
            <person name="Boston L."/>
            <person name="Williams M."/>
            <person name="Peterson D."/>
            <person name="Mcgee K."/>
            <person name="Jones D."/>
            <person name="Wendel J."/>
            <person name="Stelly D."/>
            <person name="Grimwood J."/>
            <person name="Schmutz J."/>
        </authorList>
    </citation>
    <scope>NUCLEOTIDE SEQUENCE [LARGE SCALE GENOMIC DNA]</scope>
    <source>
        <strain evidence="1">1808015.09</strain>
    </source>
</reference>
<protein>
    <submittedName>
        <fullName evidence="1">Uncharacterized protein</fullName>
    </submittedName>
</protein>
<organism evidence="1 2">
    <name type="scientific">Gossypium darwinii</name>
    <name type="common">Darwin's cotton</name>
    <name type="synonym">Gossypium barbadense var. darwinii</name>
    <dbReference type="NCBI Taxonomy" id="34276"/>
    <lineage>
        <taxon>Eukaryota</taxon>
        <taxon>Viridiplantae</taxon>
        <taxon>Streptophyta</taxon>
        <taxon>Embryophyta</taxon>
        <taxon>Tracheophyta</taxon>
        <taxon>Spermatophyta</taxon>
        <taxon>Magnoliopsida</taxon>
        <taxon>eudicotyledons</taxon>
        <taxon>Gunneridae</taxon>
        <taxon>Pentapetalae</taxon>
        <taxon>rosids</taxon>
        <taxon>malvids</taxon>
        <taxon>Malvales</taxon>
        <taxon>Malvaceae</taxon>
        <taxon>Malvoideae</taxon>
        <taxon>Gossypium</taxon>
    </lineage>
</organism>
<accession>A0A5D2A9W2</accession>
<sequence>MYIRTNITHRPLDYVRTLIRIQGREIITDGAVGLSLLILGHLRPSY</sequence>
<dbReference type="Proteomes" id="UP000323506">
    <property type="component" value="Chromosome D12"/>
</dbReference>
<dbReference type="AlphaFoldDB" id="A0A5D2A9W2"/>
<name>A0A5D2A9W2_GOSDA</name>
<gene>
    <name evidence="1" type="ORF">ES288_D12G158000v1</name>
</gene>
<evidence type="ECO:0000313" key="1">
    <source>
        <dbReference type="EMBL" id="TYG41209.1"/>
    </source>
</evidence>